<evidence type="ECO:0000313" key="2">
    <source>
        <dbReference type="Proteomes" id="UP000297385"/>
    </source>
</evidence>
<name>A0A4Y8MX74_9BURK</name>
<protein>
    <submittedName>
        <fullName evidence="1">Uncharacterized protein</fullName>
    </submittedName>
</protein>
<dbReference type="AlphaFoldDB" id="A0A4Y8MX74"/>
<dbReference type="EMBL" id="SNVI01000002">
    <property type="protein sequence ID" value="TFE41991.1"/>
    <property type="molecule type" value="Genomic_DNA"/>
</dbReference>
<sequence>MRDKLGLNLYTSQHDHVRSRAANLANEDDACLWRWFCVLYEEGRIRWCRSAHGWLVSVDHKHLATEPEFDTAIRTARARFFSGRRARSNQSGN</sequence>
<reference evidence="1 2" key="1">
    <citation type="submission" date="2019-03" db="EMBL/GenBank/DDBJ databases">
        <title>Complete Genome Sequence of Paraburkholderia dipogonis ICMP 19430T, a Nitrogen-fixing Symbiont of the South African Invasive Legume Dipogon lignosus in New Zealand.</title>
        <authorList>
            <person name="De Meyer S.E."/>
        </authorList>
    </citation>
    <scope>NUCLEOTIDE SEQUENCE [LARGE SCALE GENOMIC DNA]</scope>
    <source>
        <strain evidence="1 2">ICMP 19430</strain>
    </source>
</reference>
<evidence type="ECO:0000313" key="1">
    <source>
        <dbReference type="EMBL" id="TFE41991.1"/>
    </source>
</evidence>
<dbReference type="Proteomes" id="UP000297385">
    <property type="component" value="Unassembled WGS sequence"/>
</dbReference>
<gene>
    <name evidence="1" type="ORF">E2553_35820</name>
</gene>
<comment type="caution">
    <text evidence="1">The sequence shown here is derived from an EMBL/GenBank/DDBJ whole genome shotgun (WGS) entry which is preliminary data.</text>
</comment>
<organism evidence="1 2">
    <name type="scientific">Paraburkholderia dipogonis</name>
    <dbReference type="NCBI Taxonomy" id="1211383"/>
    <lineage>
        <taxon>Bacteria</taxon>
        <taxon>Pseudomonadati</taxon>
        <taxon>Pseudomonadota</taxon>
        <taxon>Betaproteobacteria</taxon>
        <taxon>Burkholderiales</taxon>
        <taxon>Burkholderiaceae</taxon>
        <taxon>Paraburkholderia</taxon>
    </lineage>
</organism>
<accession>A0A4Y8MX74</accession>
<proteinExistence type="predicted"/>